<dbReference type="SUPFAM" id="SSF52540">
    <property type="entry name" value="P-loop containing nucleoside triphosphate hydrolases"/>
    <property type="match status" value="1"/>
</dbReference>
<protein>
    <submittedName>
        <fullName evidence="1">Sulfotransferase</fullName>
    </submittedName>
</protein>
<keyword evidence="2" id="KW-1185">Reference proteome</keyword>
<organism evidence="1 2">
    <name type="scientific">Brevundimonas vitisensis</name>
    <dbReference type="NCBI Taxonomy" id="2800818"/>
    <lineage>
        <taxon>Bacteria</taxon>
        <taxon>Pseudomonadati</taxon>
        <taxon>Pseudomonadota</taxon>
        <taxon>Alphaproteobacteria</taxon>
        <taxon>Caulobacterales</taxon>
        <taxon>Caulobacteraceae</taxon>
        <taxon>Brevundimonas</taxon>
    </lineage>
</organism>
<reference evidence="1 2" key="1">
    <citation type="submission" date="2021-01" db="EMBL/GenBank/DDBJ databases">
        <title>Brevundimonas vitis sp. nov., an bacterium isolated from grape (Vitis vinifera).</title>
        <authorList>
            <person name="Jiang L."/>
            <person name="Lee J."/>
        </authorList>
    </citation>
    <scope>NUCLEOTIDE SEQUENCE [LARGE SCALE GENOMIC DNA]</scope>
    <source>
        <strain evidence="1 2">GRTSA-9</strain>
    </source>
</reference>
<evidence type="ECO:0000313" key="2">
    <source>
        <dbReference type="Proteomes" id="UP000595448"/>
    </source>
</evidence>
<accession>A0ABX7BSQ7</accession>
<dbReference type="InterPro" id="IPR027417">
    <property type="entry name" value="P-loop_NTPase"/>
</dbReference>
<proteinExistence type="predicted"/>
<gene>
    <name evidence="1" type="ORF">JIP62_06725</name>
</gene>
<dbReference type="RefSeq" id="WP_201104174.1">
    <property type="nucleotide sequence ID" value="NZ_CP067977.1"/>
</dbReference>
<dbReference type="InterPro" id="IPR052736">
    <property type="entry name" value="Stf3_sulfotransferase"/>
</dbReference>
<dbReference type="Pfam" id="PF13469">
    <property type="entry name" value="Sulfotransfer_3"/>
    <property type="match status" value="1"/>
</dbReference>
<dbReference type="EMBL" id="CP067977">
    <property type="protein sequence ID" value="QQQ19773.1"/>
    <property type="molecule type" value="Genomic_DNA"/>
</dbReference>
<dbReference type="Gene3D" id="3.40.50.300">
    <property type="entry name" value="P-loop containing nucleotide triphosphate hydrolases"/>
    <property type="match status" value="1"/>
</dbReference>
<evidence type="ECO:0000313" key="1">
    <source>
        <dbReference type="EMBL" id="QQQ19773.1"/>
    </source>
</evidence>
<sequence>MLKASPLPPAGQLTPYGRALAFPEHTEAGKAALAGATEPARSIVLSPDALKAEAIRRTGGLTDFGKAPLDTPLSILCASLNEEIELHALGRVQVFNQLVGLLVHRLKFEDLWRRHPEILDLPVERPIIVIGLPRSGTTILHRLLARDPAKRFSPFWEQVMPLPDGDPAAPAQPDSRLERMRQSLAMLDTVVPELKTMHELTAEDPDEDISLLIFGFASLQFEWSYRVPAFSRWYRSADHTEGYRYFRRVLQTLTWLRGGDRWVLKAPQHLEQLGPLLTVFPDATLVQTHRDPVPAIVSLSSLTTYGGRRYYDHPNPHAVGADIAAIVERLLTRGMADRPDDDPRFVDIQFTDLIADPLGCVRQIYAASGDILSPEAEAAMTAWIADNRQGKHGGHDYAAEDFGLDAGDLRRRLGDYQARFGIPTDRRFA</sequence>
<name>A0ABX7BSQ7_9CAUL</name>
<dbReference type="Proteomes" id="UP000595448">
    <property type="component" value="Chromosome"/>
</dbReference>
<dbReference type="PANTHER" id="PTHR36451">
    <property type="entry name" value="PAPS-DEPENDENT SULFOTRANSFERASE STF3"/>
    <property type="match status" value="1"/>
</dbReference>
<dbReference type="PANTHER" id="PTHR36451:SF1">
    <property type="entry name" value="OMEGA-HYDROXY-BETA-DIHYDROMENAQUINONE-9 SULFOTRANSFERASE STF3"/>
    <property type="match status" value="1"/>
</dbReference>